<dbReference type="EMBL" id="CYKH01001205">
    <property type="protein sequence ID" value="CUG85873.1"/>
    <property type="molecule type" value="Genomic_DNA"/>
</dbReference>
<feature type="transmembrane region" description="Helical" evidence="2">
    <location>
        <begin position="552"/>
        <end position="575"/>
    </location>
</feature>
<feature type="transmembrane region" description="Helical" evidence="2">
    <location>
        <begin position="464"/>
        <end position="490"/>
    </location>
</feature>
<accession>A0A0S4J3D3</accession>
<feature type="region of interest" description="Disordered" evidence="1">
    <location>
        <begin position="1235"/>
        <end position="1255"/>
    </location>
</feature>
<feature type="region of interest" description="Disordered" evidence="1">
    <location>
        <begin position="1594"/>
        <end position="1622"/>
    </location>
</feature>
<proteinExistence type="predicted"/>
<name>A0A0S4J3D3_BODSA</name>
<keyword evidence="4" id="KW-1185">Reference proteome</keyword>
<protein>
    <submittedName>
        <fullName evidence="3">Transmembrane protein, putative</fullName>
    </submittedName>
</protein>
<dbReference type="Proteomes" id="UP000051952">
    <property type="component" value="Unassembled WGS sequence"/>
</dbReference>
<evidence type="ECO:0000256" key="1">
    <source>
        <dbReference type="SAM" id="MobiDB-lite"/>
    </source>
</evidence>
<evidence type="ECO:0000313" key="4">
    <source>
        <dbReference type="Proteomes" id="UP000051952"/>
    </source>
</evidence>
<keyword evidence="2 3" id="KW-0812">Transmembrane</keyword>
<evidence type="ECO:0000313" key="3">
    <source>
        <dbReference type="EMBL" id="CUG85873.1"/>
    </source>
</evidence>
<dbReference type="VEuPathDB" id="TriTrypDB:BSAL_90925"/>
<gene>
    <name evidence="3" type="ORF">BSAL_90925</name>
</gene>
<feature type="non-terminal residue" evidence="3">
    <location>
        <position position="1647"/>
    </location>
</feature>
<feature type="transmembrane region" description="Helical" evidence="2">
    <location>
        <begin position="522"/>
        <end position="540"/>
    </location>
</feature>
<organism evidence="3 4">
    <name type="scientific">Bodo saltans</name>
    <name type="common">Flagellated protozoan</name>
    <dbReference type="NCBI Taxonomy" id="75058"/>
    <lineage>
        <taxon>Eukaryota</taxon>
        <taxon>Discoba</taxon>
        <taxon>Euglenozoa</taxon>
        <taxon>Kinetoplastea</taxon>
        <taxon>Metakinetoplastina</taxon>
        <taxon>Eubodonida</taxon>
        <taxon>Bodonidae</taxon>
        <taxon>Bodo</taxon>
    </lineage>
</organism>
<evidence type="ECO:0000256" key="2">
    <source>
        <dbReference type="SAM" id="Phobius"/>
    </source>
</evidence>
<feature type="compositionally biased region" description="Polar residues" evidence="1">
    <location>
        <begin position="1595"/>
        <end position="1621"/>
    </location>
</feature>
<feature type="transmembrane region" description="Helical" evidence="2">
    <location>
        <begin position="1553"/>
        <end position="1580"/>
    </location>
</feature>
<keyword evidence="2" id="KW-0472">Membrane</keyword>
<sequence length="1647" mass="171635">MCPLALSVNQTLSLINNDVEIHPLGTAPQLAQWFGVLIVVSQLSLKQSFAAVRVVVPAAALTVAGNKVVMLSSLATLVCGIAIKGSLSIIDNASVAITGNSVTVSTMQLPIGALYYVLGVAVLLPRGGYDFVADTPTITLQGLLILRNSSVQITGNTIRVTSSRSAMSGNGNAVVSGAYLGAEPLLSQTTTTTVSIPTTVWVSTNSRLVISVNNVANASGVNLNAIVGVSVFLETVVLLDTTSIALISNNSIAASGAVTATASTDPLTVKVMTVHAIQVSDSLANGNTSLRLRGASAFELSLNVIQVAGSATLSSANNNGVLPLFRAIGICVLASLFQQGASSTRTSVIRMATDSSSQLSVVENTISAWANFTLESPTSATVSGLPMQIVSAIYLGLEHGGVASTTFVVCATVRSQSRLTIAQNVISITSVNVNIAAIALFKGVRMLVDSASIVGITKNMLRNISGLTTISSVISSSFFPALAVIGVLVIDGSNLLAPFLAAPPYSGSFTATVLGTGGQHQILNGSLVVIANNAITFFVSRPQAVAGRAAPIVIIGVAWCMGSIGTLVVASQSWWTVTLNTIVLLNVGNATALAELIDGSGVNTLTAMRVVIVTKDMGVGALLLLNVSTCEVSDNALTVPAANDTALAFSVSLMAVQLYSVNTQIEGGAPATLLINGTNSAMTLSRNIILVRSVDQVKSFSGAIVVTSGIVLSVTNAAGIAVAIVGTSSIALDWNDGVGDGSRGRSILVSSGGPLSNAVRISKGFVMVTMTSDFATATAASVLLPYLSALADPILKSTVVLSGGATFSVQSSAAFVVSQLFLSISLTNSATQDKGAVLCLQDSSSFLIEGNEVDKVVSGDAIVLTLAFLLLQNNVSTVGMSFNVLGSSTVSVSRNIVRTEGDISSPLNLQRGIVVSAVGYSWTHVEPNCHEVTPSPPPPDHGHARTFMSAFDGSAPIPTPVPTECSPISTNYKLLPLNAFTMYSQLTLSSNVVTTIDVAIWVSLGRVLLMNTSSMLTIQLNVLQSSSGTAVLSAGTAASISAQNYYAVSCVVTCDQGAIVLVERNTLVMQQRPPATFRSYLVFSGTWSFLSNTSIFMIIRRNAGICLTTSRINQLMLFDSFTSVNISLTLLMGACDRVNGHTLTTAADYVRAGAPQPGLLRVINCTTFSSSEYLNTTETKSVVASASVSVAQSETLSETMVPLRHAPSPTRLDTISSDISQSVCITASATLTPSRTRFTNESSPTVGLNATATPSPSKMSLSLRASLVREHAAWRGGTLSLTYTPTNSRSTTVSRMPLGTSSPTLSFSGSCAPSDDLAVVAPLFPMFQLLADVRETEDFTPLLPSRGVLPGVWASPLDSLVFSRVVATPPIAASAESESTTLRVILCRRPVSYPTPTVVPAASLTSVFGNGTVVIANSSMSLFTVHQWMSADQTFLSGDILEVRFLVELWFNAAMDRRSARFNALPCRPQDSIVLAYVQLGGVLSSGQTAVQTTVGAVSTFTMIVSLLVGDGGNELQTMVLASMMECTPRGGSVQKSLGNLRSLAPLLLEESYLGVILGNLLLIGCVLGVQCVVMAVLALSRCAKNQPLRFGWATSGNEPSTNDAEVQSMEYSNDENTMAENHSRLLLQDDDEERAGLQAEDLLFPE</sequence>
<reference evidence="4" key="1">
    <citation type="submission" date="2015-09" db="EMBL/GenBank/DDBJ databases">
        <authorList>
            <consortium name="Pathogen Informatics"/>
        </authorList>
    </citation>
    <scope>NUCLEOTIDE SEQUENCE [LARGE SCALE GENOMIC DNA]</scope>
    <source>
        <strain evidence="4">Lake Konstanz</strain>
    </source>
</reference>
<keyword evidence="2" id="KW-1133">Transmembrane helix</keyword>